<organism evidence="1 2">
    <name type="scientific">Mikania micrantha</name>
    <name type="common">bitter vine</name>
    <dbReference type="NCBI Taxonomy" id="192012"/>
    <lineage>
        <taxon>Eukaryota</taxon>
        <taxon>Viridiplantae</taxon>
        <taxon>Streptophyta</taxon>
        <taxon>Embryophyta</taxon>
        <taxon>Tracheophyta</taxon>
        <taxon>Spermatophyta</taxon>
        <taxon>Magnoliopsida</taxon>
        <taxon>eudicotyledons</taxon>
        <taxon>Gunneridae</taxon>
        <taxon>Pentapetalae</taxon>
        <taxon>asterids</taxon>
        <taxon>campanulids</taxon>
        <taxon>Asterales</taxon>
        <taxon>Asteraceae</taxon>
        <taxon>Asteroideae</taxon>
        <taxon>Heliantheae alliance</taxon>
        <taxon>Eupatorieae</taxon>
        <taxon>Mikania</taxon>
    </lineage>
</organism>
<sequence length="87" mass="10168">MTMMSIMNLSCNDFDLLPVAQEDGQVKLQGLHKVIIAQDCDIMRVELWIRKEKKEEAISLRFLALSRVWKIGLGLEEKERKKRCYEG</sequence>
<evidence type="ECO:0000313" key="2">
    <source>
        <dbReference type="Proteomes" id="UP000326396"/>
    </source>
</evidence>
<keyword evidence="2" id="KW-1185">Reference proteome</keyword>
<gene>
    <name evidence="1" type="ORF">E3N88_09312</name>
</gene>
<reference evidence="1 2" key="1">
    <citation type="submission" date="2019-05" db="EMBL/GenBank/DDBJ databases">
        <title>Mikania micrantha, genome provides insights into the molecular mechanism of rapid growth.</title>
        <authorList>
            <person name="Liu B."/>
        </authorList>
    </citation>
    <scope>NUCLEOTIDE SEQUENCE [LARGE SCALE GENOMIC DNA]</scope>
    <source>
        <strain evidence="1">NLD-2019</strain>
        <tissue evidence="1">Leaf</tissue>
    </source>
</reference>
<evidence type="ECO:0000313" key="1">
    <source>
        <dbReference type="EMBL" id="KAD6454606.1"/>
    </source>
</evidence>
<dbReference type="Proteomes" id="UP000326396">
    <property type="component" value="Linkage Group LG12"/>
</dbReference>
<comment type="caution">
    <text evidence="1">The sequence shown here is derived from an EMBL/GenBank/DDBJ whole genome shotgun (WGS) entry which is preliminary data.</text>
</comment>
<accession>A0A5N6PKX5</accession>
<dbReference type="AlphaFoldDB" id="A0A5N6PKX5"/>
<name>A0A5N6PKX5_9ASTR</name>
<dbReference type="EMBL" id="SZYD01000004">
    <property type="protein sequence ID" value="KAD6454606.1"/>
    <property type="molecule type" value="Genomic_DNA"/>
</dbReference>
<protein>
    <submittedName>
        <fullName evidence="1">Uncharacterized protein</fullName>
    </submittedName>
</protein>
<proteinExistence type="predicted"/>